<dbReference type="EMBL" id="GGFL01015547">
    <property type="protein sequence ID" value="MBW79725.1"/>
    <property type="molecule type" value="Transcribed_RNA"/>
</dbReference>
<keyword evidence="1" id="KW-0732">Signal</keyword>
<protein>
    <submittedName>
        <fullName evidence="2">Putative secreted protein</fullName>
    </submittedName>
</protein>
<feature type="chain" id="PRO_5014772950" evidence="1">
    <location>
        <begin position="20"/>
        <end position="80"/>
    </location>
</feature>
<feature type="signal peptide" evidence="1">
    <location>
        <begin position="1"/>
        <end position="19"/>
    </location>
</feature>
<reference evidence="2" key="1">
    <citation type="submission" date="2018-01" db="EMBL/GenBank/DDBJ databases">
        <title>An insight into the sialome of Amazonian anophelines.</title>
        <authorList>
            <person name="Ribeiro J.M."/>
            <person name="Scarpassa V."/>
            <person name="Calvo E."/>
        </authorList>
    </citation>
    <scope>NUCLEOTIDE SEQUENCE</scope>
</reference>
<evidence type="ECO:0000256" key="1">
    <source>
        <dbReference type="SAM" id="SignalP"/>
    </source>
</evidence>
<sequence length="80" mass="8429">MCTLLLGGLCCCCRGCCFCCCCFPLPQSCAACWGRQAGGRTGCREGLVERFGGVARGVVERDGDFWSVAAVAEEHSGKRG</sequence>
<accession>A0A2M4DQA0</accession>
<evidence type="ECO:0000313" key="2">
    <source>
        <dbReference type="EMBL" id="MBW79725.1"/>
    </source>
</evidence>
<proteinExistence type="predicted"/>
<organism evidence="2">
    <name type="scientific">Anopheles darlingi</name>
    <name type="common">Mosquito</name>
    <dbReference type="NCBI Taxonomy" id="43151"/>
    <lineage>
        <taxon>Eukaryota</taxon>
        <taxon>Metazoa</taxon>
        <taxon>Ecdysozoa</taxon>
        <taxon>Arthropoda</taxon>
        <taxon>Hexapoda</taxon>
        <taxon>Insecta</taxon>
        <taxon>Pterygota</taxon>
        <taxon>Neoptera</taxon>
        <taxon>Endopterygota</taxon>
        <taxon>Diptera</taxon>
        <taxon>Nematocera</taxon>
        <taxon>Culicoidea</taxon>
        <taxon>Culicidae</taxon>
        <taxon>Anophelinae</taxon>
        <taxon>Anopheles</taxon>
    </lineage>
</organism>
<dbReference type="AlphaFoldDB" id="A0A2M4DQA0"/>
<name>A0A2M4DQA0_ANODA</name>